<accession>A0A2T4HMI5</accession>
<dbReference type="Proteomes" id="UP000241206">
    <property type="component" value="Unassembled WGS sequence"/>
</dbReference>
<evidence type="ECO:0000313" key="3">
    <source>
        <dbReference type="Proteomes" id="UP000241206"/>
    </source>
</evidence>
<proteinExistence type="predicted"/>
<keyword evidence="3" id="KW-1185">Reference proteome</keyword>
<gene>
    <name evidence="2" type="ORF">CV103_18235</name>
</gene>
<sequence length="273" mass="29354">MTDWIGRDLTTIAFCWRLDRRDGVALGFTTHDRDLEIGGLAYRSAPGMLPSSISLSDGFEVDTLDIAGALTSDAIRDEDLAAGRWDGARVRLFAVDWADPEGMPLHLTRGELGEISIRDGAFTAELAGPTAMLDRPVVEYTSPECRAELGDRRCRIDMAVRRRLTRLADVDADGRLRVAAAGTGAPNAHGYGRLRWIDGANAGLSSAILSSAGDWLTLREPPPYPIAAGLIVEIAEGCDKSLATCAGRFGNAANFRGEPWLPGNDILTRYPGA</sequence>
<comment type="caution">
    <text evidence="2">The sequence shown here is derived from an EMBL/GenBank/DDBJ whole genome shotgun (WGS) entry which is preliminary data.</text>
</comment>
<evidence type="ECO:0000313" key="2">
    <source>
        <dbReference type="EMBL" id="PTD16976.1"/>
    </source>
</evidence>
<dbReference type="InterPro" id="IPR011928">
    <property type="entry name" value="Phage_phiJL001_Gp84"/>
</dbReference>
<feature type="domain" description="Bacteriophage phiJL001 Gp84 C-terminal" evidence="1">
    <location>
        <begin position="191"/>
        <end position="265"/>
    </location>
</feature>
<evidence type="ECO:0000259" key="1">
    <source>
        <dbReference type="Pfam" id="PF09356"/>
    </source>
</evidence>
<protein>
    <recommendedName>
        <fullName evidence="1">Bacteriophage phiJL001 Gp84 C-terminal domain-containing protein</fullName>
    </recommendedName>
</protein>
<dbReference type="NCBIfam" id="TIGR02218">
    <property type="entry name" value="phg_TIGR02218"/>
    <property type="match status" value="1"/>
</dbReference>
<name>A0A2T4HMI5_9SPHN</name>
<dbReference type="InterPro" id="IPR018964">
    <property type="entry name" value="Phage_phiJL001_Gp84_C"/>
</dbReference>
<dbReference type="Pfam" id="PF09931">
    <property type="entry name" value="Phage_phiJL001_Gp84_N"/>
    <property type="match status" value="1"/>
</dbReference>
<dbReference type="EMBL" id="PHHF01000076">
    <property type="protein sequence ID" value="PTD16976.1"/>
    <property type="molecule type" value="Genomic_DNA"/>
</dbReference>
<dbReference type="Pfam" id="PF09356">
    <property type="entry name" value="Phage_BR0599"/>
    <property type="match status" value="1"/>
</dbReference>
<dbReference type="AlphaFoldDB" id="A0A2T4HMI5"/>
<reference evidence="2 3" key="1">
    <citation type="submission" date="2017-11" db="EMBL/GenBank/DDBJ databases">
        <title>Sphingomonas oleivorans sp. nov., isolated from oil-contaminated soil.</title>
        <authorList>
            <person name="Wang L."/>
            <person name="Chen L."/>
        </authorList>
    </citation>
    <scope>NUCLEOTIDE SEQUENCE [LARGE SCALE GENOMIC DNA]</scope>
    <source>
        <strain evidence="2 3">K101</strain>
    </source>
</reference>
<organism evidence="2 3">
    <name type="scientific">Edaphosphingomonas fennica</name>
    <dbReference type="NCBI Taxonomy" id="114404"/>
    <lineage>
        <taxon>Bacteria</taxon>
        <taxon>Pseudomonadati</taxon>
        <taxon>Pseudomonadota</taxon>
        <taxon>Alphaproteobacteria</taxon>
        <taxon>Sphingomonadales</taxon>
        <taxon>Rhizorhabdaceae</taxon>
        <taxon>Edaphosphingomonas</taxon>
    </lineage>
</organism>
<dbReference type="RefSeq" id="WP_107395746.1">
    <property type="nucleotide sequence ID" value="NZ_PHHF01000076.1"/>
</dbReference>